<keyword evidence="4" id="KW-1185">Reference proteome</keyword>
<evidence type="ECO:0000256" key="2">
    <source>
        <dbReference type="SAM" id="Phobius"/>
    </source>
</evidence>
<dbReference type="AlphaFoldDB" id="A0AA88LP27"/>
<dbReference type="Pfam" id="PF14986">
    <property type="entry name" value="DUF4514"/>
    <property type="match status" value="1"/>
</dbReference>
<organism evidence="3 4">
    <name type="scientific">Channa striata</name>
    <name type="common">Snakehead murrel</name>
    <name type="synonym">Ophicephalus striatus</name>
    <dbReference type="NCBI Taxonomy" id="64152"/>
    <lineage>
        <taxon>Eukaryota</taxon>
        <taxon>Metazoa</taxon>
        <taxon>Chordata</taxon>
        <taxon>Craniata</taxon>
        <taxon>Vertebrata</taxon>
        <taxon>Euteleostomi</taxon>
        <taxon>Actinopterygii</taxon>
        <taxon>Neopterygii</taxon>
        <taxon>Teleostei</taxon>
        <taxon>Neoteleostei</taxon>
        <taxon>Acanthomorphata</taxon>
        <taxon>Anabantaria</taxon>
        <taxon>Anabantiformes</taxon>
        <taxon>Channoidei</taxon>
        <taxon>Channidae</taxon>
        <taxon>Channa</taxon>
    </lineage>
</organism>
<feature type="transmembrane region" description="Helical" evidence="2">
    <location>
        <begin position="40"/>
        <end position="59"/>
    </location>
</feature>
<evidence type="ECO:0000256" key="1">
    <source>
        <dbReference type="SAM" id="MobiDB-lite"/>
    </source>
</evidence>
<protein>
    <recommendedName>
        <fullName evidence="5">Transmembrane protein 273</fullName>
    </recommendedName>
</protein>
<comment type="caution">
    <text evidence="3">The sequence shown here is derived from an EMBL/GenBank/DDBJ whole genome shotgun (WGS) entry which is preliminary data.</text>
</comment>
<accession>A0AA88LP27</accession>
<evidence type="ECO:0000313" key="4">
    <source>
        <dbReference type="Proteomes" id="UP001187415"/>
    </source>
</evidence>
<keyword evidence="2" id="KW-0472">Membrane</keyword>
<reference evidence="3" key="1">
    <citation type="submission" date="2023-07" db="EMBL/GenBank/DDBJ databases">
        <title>Chromosome-level Genome Assembly of Striped Snakehead (Channa striata).</title>
        <authorList>
            <person name="Liu H."/>
        </authorList>
    </citation>
    <scope>NUCLEOTIDE SEQUENCE</scope>
    <source>
        <strain evidence="3">Gz</strain>
        <tissue evidence="3">Muscle</tissue>
    </source>
</reference>
<feature type="region of interest" description="Disordered" evidence="1">
    <location>
        <begin position="73"/>
        <end position="107"/>
    </location>
</feature>
<dbReference type="InterPro" id="IPR029395">
    <property type="entry name" value="DUF4514"/>
</dbReference>
<proteinExistence type="predicted"/>
<gene>
    <name evidence="3" type="ORF">Q5P01_023854</name>
</gene>
<keyword evidence="2" id="KW-0812">Transmembrane</keyword>
<sequence length="107" mass="11239">MRAFQTGGCLSAVVTAILIAESLLTRVKGDGSDSEEKLDIKYVLIGAGIGLLLVALFIIGKVCIIRKHVHDNTEASSKRPSAPHLFAPGHLSQSENPEAAASGDIQC</sequence>
<keyword evidence="2" id="KW-1133">Transmembrane helix</keyword>
<dbReference type="EMBL" id="JAUPFM010000019">
    <property type="protein sequence ID" value="KAK2820895.1"/>
    <property type="molecule type" value="Genomic_DNA"/>
</dbReference>
<dbReference type="Proteomes" id="UP001187415">
    <property type="component" value="Unassembled WGS sequence"/>
</dbReference>
<name>A0AA88LP27_CHASR</name>
<evidence type="ECO:0008006" key="5">
    <source>
        <dbReference type="Google" id="ProtNLM"/>
    </source>
</evidence>
<evidence type="ECO:0000313" key="3">
    <source>
        <dbReference type="EMBL" id="KAK2820895.1"/>
    </source>
</evidence>